<dbReference type="SUPFAM" id="SSF69593">
    <property type="entry name" value="Glycerol-3-phosphate (1)-acyltransferase"/>
    <property type="match status" value="1"/>
</dbReference>
<dbReference type="PANTHER" id="PTHR10434">
    <property type="entry name" value="1-ACYL-SN-GLYCEROL-3-PHOSPHATE ACYLTRANSFERASE"/>
    <property type="match status" value="1"/>
</dbReference>
<evidence type="ECO:0000259" key="3">
    <source>
        <dbReference type="SMART" id="SM00563"/>
    </source>
</evidence>
<dbReference type="Pfam" id="PF01553">
    <property type="entry name" value="Acyltransferase"/>
    <property type="match status" value="1"/>
</dbReference>
<accession>A0ABQ5N216</accession>
<evidence type="ECO:0000313" key="5">
    <source>
        <dbReference type="Proteomes" id="UP001208567"/>
    </source>
</evidence>
<dbReference type="Proteomes" id="UP001208567">
    <property type="component" value="Unassembled WGS sequence"/>
</dbReference>
<keyword evidence="5" id="KW-1185">Reference proteome</keyword>
<dbReference type="InterPro" id="IPR002123">
    <property type="entry name" value="Plipid/glycerol_acylTrfase"/>
</dbReference>
<feature type="domain" description="Phospholipid/glycerol acyltransferase" evidence="3">
    <location>
        <begin position="51"/>
        <end position="164"/>
    </location>
</feature>
<evidence type="ECO:0000256" key="1">
    <source>
        <dbReference type="ARBA" id="ARBA00022679"/>
    </source>
</evidence>
<name>A0ABQ5N216_9CLOT</name>
<dbReference type="RefSeq" id="WP_264848511.1">
    <property type="nucleotide sequence ID" value="NZ_BRXR01000001.1"/>
</dbReference>
<keyword evidence="1" id="KW-0808">Transferase</keyword>
<dbReference type="SMART" id="SM00563">
    <property type="entry name" value="PlsC"/>
    <property type="match status" value="1"/>
</dbReference>
<comment type="caution">
    <text evidence="4">The sequence shown here is derived from an EMBL/GenBank/DDBJ whole genome shotgun (WGS) entry which is preliminary data.</text>
</comment>
<protein>
    <submittedName>
        <fullName evidence="4">1-acyl-sn-glycerol-3-phosphate acyltransferase</fullName>
    </submittedName>
</protein>
<dbReference type="GO" id="GO:0016746">
    <property type="term" value="F:acyltransferase activity"/>
    <property type="evidence" value="ECO:0007669"/>
    <property type="project" value="UniProtKB-KW"/>
</dbReference>
<dbReference type="CDD" id="cd07989">
    <property type="entry name" value="LPLAT_AGPAT-like"/>
    <property type="match status" value="1"/>
</dbReference>
<proteinExistence type="predicted"/>
<reference evidence="4 5" key="1">
    <citation type="journal article" date="2024" name="Int. J. Syst. Evol. Microbiol.">
        <title>Clostridium omnivorum sp. nov., isolated from anoxic soil under the treatment of reductive soil disinfestation.</title>
        <authorList>
            <person name="Ueki A."/>
            <person name="Tonouchi A."/>
            <person name="Kaku N."/>
            <person name="Honma S."/>
            <person name="Ueki K."/>
        </authorList>
    </citation>
    <scope>NUCLEOTIDE SEQUENCE [LARGE SCALE GENOMIC DNA]</scope>
    <source>
        <strain evidence="4 5">E14</strain>
    </source>
</reference>
<evidence type="ECO:0000313" key="4">
    <source>
        <dbReference type="EMBL" id="GLC29224.1"/>
    </source>
</evidence>
<dbReference type="EMBL" id="BRXR01000001">
    <property type="protein sequence ID" value="GLC29224.1"/>
    <property type="molecule type" value="Genomic_DNA"/>
</dbReference>
<evidence type="ECO:0000256" key="2">
    <source>
        <dbReference type="ARBA" id="ARBA00023315"/>
    </source>
</evidence>
<dbReference type="PANTHER" id="PTHR10434:SF40">
    <property type="entry name" value="1-ACYL-SN-GLYCEROL-3-PHOSPHATE ACYLTRANSFERASE"/>
    <property type="match status" value="1"/>
</dbReference>
<keyword evidence="2 4" id="KW-0012">Acyltransferase</keyword>
<sequence length="234" mass="25741">MISPKMAKLISYMPDSFVKYMSKAVLNHIIKKYADINIYGGENLKSIKGPVIFICNHLSNSDALILNKVLEAQDVTFVAGVKLSENATTNLGINIIKTTPVRPNTADKEGIEKIIKIVKGGGNILLFPEGTRSRTGSMIQAKKGILLIAKVTKVPIVPIGIWGTEKLLPIAKDGDMASEKFSYSKIGVSIGDAMEIPKRLQGEDKVQYETRALNTMMKEIAKLIPEEYKGEYKD</sequence>
<organism evidence="4 5">
    <name type="scientific">Clostridium omnivorum</name>
    <dbReference type="NCBI Taxonomy" id="1604902"/>
    <lineage>
        <taxon>Bacteria</taxon>
        <taxon>Bacillati</taxon>
        <taxon>Bacillota</taxon>
        <taxon>Clostridia</taxon>
        <taxon>Eubacteriales</taxon>
        <taxon>Clostridiaceae</taxon>
        <taxon>Clostridium</taxon>
    </lineage>
</organism>
<gene>
    <name evidence="4" type="primary">plsD</name>
    <name evidence="4" type="ORF">bsdE14_06340</name>
</gene>